<keyword evidence="7 12" id="KW-0418">Kinase</keyword>
<dbReference type="InterPro" id="IPR011877">
    <property type="entry name" value="Ribokinase"/>
</dbReference>
<gene>
    <name evidence="12 14" type="primary">rbsK</name>
    <name evidence="14" type="ORF">DQG23_39425</name>
</gene>
<evidence type="ECO:0000259" key="13">
    <source>
        <dbReference type="Pfam" id="PF00294"/>
    </source>
</evidence>
<dbReference type="EC" id="2.7.1.15" evidence="2 12"/>
<evidence type="ECO:0000256" key="5">
    <source>
        <dbReference type="ARBA" id="ARBA00022723"/>
    </source>
</evidence>
<dbReference type="PROSITE" id="PS00583">
    <property type="entry name" value="PFKB_KINASES_1"/>
    <property type="match status" value="1"/>
</dbReference>
<dbReference type="Proteomes" id="UP000250369">
    <property type="component" value="Unassembled WGS sequence"/>
</dbReference>
<evidence type="ECO:0000256" key="7">
    <source>
        <dbReference type="ARBA" id="ARBA00022777"/>
    </source>
</evidence>
<feature type="domain" description="Carbohydrate kinase PfkB" evidence="13">
    <location>
        <begin position="5"/>
        <end position="294"/>
    </location>
</feature>
<feature type="binding site" evidence="12">
    <location>
        <position position="287"/>
    </location>
    <ligand>
        <name>K(+)</name>
        <dbReference type="ChEBI" id="CHEBI:29103"/>
    </ligand>
</feature>
<dbReference type="SUPFAM" id="SSF53613">
    <property type="entry name" value="Ribokinase-like"/>
    <property type="match status" value="1"/>
</dbReference>
<evidence type="ECO:0000313" key="15">
    <source>
        <dbReference type="Proteomes" id="UP000250369"/>
    </source>
</evidence>
<accession>A0A329LXW6</accession>
<evidence type="ECO:0000313" key="14">
    <source>
        <dbReference type="EMBL" id="RAV09507.1"/>
    </source>
</evidence>
<dbReference type="PANTHER" id="PTHR10584:SF166">
    <property type="entry name" value="RIBOKINASE"/>
    <property type="match status" value="1"/>
</dbReference>
<dbReference type="HAMAP" id="MF_01987">
    <property type="entry name" value="Ribokinase"/>
    <property type="match status" value="1"/>
</dbReference>
<comment type="function">
    <text evidence="12">Catalyzes the phosphorylation of ribose at O-5 in a reaction requiring ATP and magnesium. The resulting D-ribose-5-phosphate can then be used either for sythesis of nucleotides, histidine, and tryptophan, or as a component of the pentose phosphate pathway.</text>
</comment>
<organism evidence="14 15">
    <name type="scientific">Paenibacillus contaminans</name>
    <dbReference type="NCBI Taxonomy" id="450362"/>
    <lineage>
        <taxon>Bacteria</taxon>
        <taxon>Bacillati</taxon>
        <taxon>Bacillota</taxon>
        <taxon>Bacilli</taxon>
        <taxon>Bacillales</taxon>
        <taxon>Paenibacillaceae</taxon>
        <taxon>Paenibacillus</taxon>
    </lineage>
</organism>
<proteinExistence type="inferred from homology"/>
<dbReference type="CDD" id="cd01174">
    <property type="entry name" value="ribokinase"/>
    <property type="match status" value="1"/>
</dbReference>
<comment type="similarity">
    <text evidence="1">Belongs to the carbohydrate kinase pfkB family.</text>
</comment>
<dbReference type="Gene3D" id="3.40.1190.20">
    <property type="match status" value="1"/>
</dbReference>
<comment type="activity regulation">
    <text evidence="12">Activated by a monovalent cation that binds near, but not in, the active site. The most likely occupant of the site in vivo is potassium. Ion binding induces a conformational change that may alter substrate affinity.</text>
</comment>
<evidence type="ECO:0000256" key="2">
    <source>
        <dbReference type="ARBA" id="ARBA00012035"/>
    </source>
</evidence>
<dbReference type="RefSeq" id="WP_113036537.1">
    <property type="nucleotide sequence ID" value="NZ_QMFB01000049.1"/>
</dbReference>
<dbReference type="EMBL" id="QMFB01000049">
    <property type="protein sequence ID" value="RAV09507.1"/>
    <property type="molecule type" value="Genomic_DNA"/>
</dbReference>
<comment type="subcellular location">
    <subcellularLocation>
        <location evidence="12">Cytoplasm</location>
    </subcellularLocation>
</comment>
<dbReference type="AlphaFoldDB" id="A0A329LXW6"/>
<dbReference type="InterPro" id="IPR002173">
    <property type="entry name" value="Carboh/pur_kinase_PfkB_CS"/>
</dbReference>
<evidence type="ECO:0000256" key="1">
    <source>
        <dbReference type="ARBA" id="ARBA00005380"/>
    </source>
</evidence>
<reference evidence="14 15" key="1">
    <citation type="journal article" date="2009" name="Int. J. Syst. Evol. Microbiol.">
        <title>Paenibacillus contaminans sp. nov., isolated from a contaminated laboratory plate.</title>
        <authorList>
            <person name="Chou J.H."/>
            <person name="Lee J.H."/>
            <person name="Lin M.C."/>
            <person name="Chang P.S."/>
            <person name="Arun A.B."/>
            <person name="Young C.C."/>
            <person name="Chen W.M."/>
        </authorList>
    </citation>
    <scope>NUCLEOTIDE SEQUENCE [LARGE SCALE GENOMIC DNA]</scope>
    <source>
        <strain evidence="14 15">CKOBP-6</strain>
    </source>
</reference>
<evidence type="ECO:0000256" key="4">
    <source>
        <dbReference type="ARBA" id="ARBA00022679"/>
    </source>
</evidence>
<keyword evidence="5 12" id="KW-0479">Metal-binding</keyword>
<dbReference type="GO" id="GO:0005524">
    <property type="term" value="F:ATP binding"/>
    <property type="evidence" value="ECO:0007669"/>
    <property type="project" value="UniProtKB-UniRule"/>
</dbReference>
<evidence type="ECO:0000256" key="9">
    <source>
        <dbReference type="ARBA" id="ARBA00022842"/>
    </source>
</evidence>
<feature type="binding site" evidence="12">
    <location>
        <position position="282"/>
    </location>
    <ligand>
        <name>K(+)</name>
        <dbReference type="ChEBI" id="CHEBI:29103"/>
    </ligand>
</feature>
<evidence type="ECO:0000256" key="12">
    <source>
        <dbReference type="HAMAP-Rule" id="MF_01987"/>
    </source>
</evidence>
<evidence type="ECO:0000256" key="6">
    <source>
        <dbReference type="ARBA" id="ARBA00022741"/>
    </source>
</evidence>
<evidence type="ECO:0000256" key="10">
    <source>
        <dbReference type="ARBA" id="ARBA00022958"/>
    </source>
</evidence>
<keyword evidence="9 12" id="KW-0460">Magnesium</keyword>
<dbReference type="InterPro" id="IPR002139">
    <property type="entry name" value="Ribo/fructo_kinase"/>
</dbReference>
<comment type="similarity">
    <text evidence="12">Belongs to the carbohydrate kinase PfkB family. Ribokinase subfamily.</text>
</comment>
<keyword evidence="12" id="KW-0963">Cytoplasm</keyword>
<evidence type="ECO:0000256" key="3">
    <source>
        <dbReference type="ARBA" id="ARBA00016943"/>
    </source>
</evidence>
<dbReference type="InterPro" id="IPR029056">
    <property type="entry name" value="Ribokinase-like"/>
</dbReference>
<feature type="binding site" evidence="12">
    <location>
        <begin position="220"/>
        <end position="225"/>
    </location>
    <ligand>
        <name>ATP</name>
        <dbReference type="ChEBI" id="CHEBI:30616"/>
    </ligand>
</feature>
<feature type="binding site" evidence="12">
    <location>
        <position position="185"/>
    </location>
    <ligand>
        <name>ATP</name>
        <dbReference type="ChEBI" id="CHEBI:30616"/>
    </ligand>
</feature>
<feature type="binding site" evidence="12">
    <location>
        <position position="248"/>
    </location>
    <ligand>
        <name>K(+)</name>
        <dbReference type="ChEBI" id="CHEBI:29103"/>
    </ligand>
</feature>
<sequence>MKQPHIVVIGSLNMDLVVSVPRMPQVGETLTGTGFKMIPGGKGANQAVGCTRLGAKTTLIGAVGCDAFGGQMIMQLEAEGIQTATIERIENVPTGTATIYHSPNDNCIAVVPGANEYCTPELVSSHERTIREADLLLVQLEIPPAAVNRAMEIAASAGVPVVLNPAPAQQLPEEMLKLASFITPNETEFELISGSSSAETDLQHGMLKWEERYGNQLIITRGKQGSSFLLDGVMETAKAPLVEVVDTTGAGDAFNSAFCVAYAGGQSKELAVSFAVKAASLSVTKFGAQAGMPTLQEVIEA</sequence>
<dbReference type="GO" id="GO:0005829">
    <property type="term" value="C:cytosol"/>
    <property type="evidence" value="ECO:0007669"/>
    <property type="project" value="TreeGrafter"/>
</dbReference>
<feature type="binding site" evidence="12">
    <location>
        <begin position="13"/>
        <end position="15"/>
    </location>
    <ligand>
        <name>substrate</name>
    </ligand>
</feature>
<keyword evidence="15" id="KW-1185">Reference proteome</keyword>
<dbReference type="Pfam" id="PF00294">
    <property type="entry name" value="PfkB"/>
    <property type="match status" value="1"/>
</dbReference>
<feature type="binding site" evidence="12">
    <location>
        <begin position="41"/>
        <end position="45"/>
    </location>
    <ligand>
        <name>substrate</name>
    </ligand>
</feature>
<dbReference type="PANTHER" id="PTHR10584">
    <property type="entry name" value="SUGAR KINASE"/>
    <property type="match status" value="1"/>
</dbReference>
<evidence type="ECO:0000256" key="8">
    <source>
        <dbReference type="ARBA" id="ARBA00022840"/>
    </source>
</evidence>
<dbReference type="OrthoDB" id="9775849at2"/>
<comment type="pathway">
    <text evidence="12">Carbohydrate metabolism; D-ribose degradation; D-ribose 5-phosphate from beta-D-ribopyranose: step 2/2.</text>
</comment>
<dbReference type="GO" id="GO:0019303">
    <property type="term" value="P:D-ribose catabolic process"/>
    <property type="evidence" value="ECO:0007669"/>
    <property type="project" value="UniProtKB-UniRule"/>
</dbReference>
<comment type="cofactor">
    <cofactor evidence="12">
        <name>Mg(2+)</name>
        <dbReference type="ChEBI" id="CHEBI:18420"/>
    </cofactor>
    <text evidence="12">Requires a divalent cation, most likely magnesium in vivo, as an electrophilic catalyst to aid phosphoryl group transfer. It is the chelate of the metal and the nucleotide that is the actual substrate.</text>
</comment>
<keyword evidence="6 12" id="KW-0547">Nucleotide-binding</keyword>
<comment type="catalytic activity">
    <reaction evidence="12">
        <text>D-ribose + ATP = D-ribose 5-phosphate + ADP + H(+)</text>
        <dbReference type="Rhea" id="RHEA:13697"/>
        <dbReference type="ChEBI" id="CHEBI:15378"/>
        <dbReference type="ChEBI" id="CHEBI:30616"/>
        <dbReference type="ChEBI" id="CHEBI:47013"/>
        <dbReference type="ChEBI" id="CHEBI:78346"/>
        <dbReference type="ChEBI" id="CHEBI:456216"/>
        <dbReference type="EC" id="2.7.1.15"/>
    </reaction>
</comment>
<keyword evidence="11 12" id="KW-0119">Carbohydrate metabolism</keyword>
<keyword evidence="4 12" id="KW-0808">Transferase</keyword>
<feature type="binding site" evidence="12">
    <location>
        <position position="285"/>
    </location>
    <ligand>
        <name>K(+)</name>
        <dbReference type="ChEBI" id="CHEBI:29103"/>
    </ligand>
</feature>
<dbReference type="GO" id="GO:0004747">
    <property type="term" value="F:ribokinase activity"/>
    <property type="evidence" value="ECO:0007669"/>
    <property type="project" value="UniProtKB-UniRule"/>
</dbReference>
<evidence type="ECO:0000256" key="11">
    <source>
        <dbReference type="ARBA" id="ARBA00023277"/>
    </source>
</evidence>
<protein>
    <recommendedName>
        <fullName evidence="3 12">Ribokinase</fullName>
        <shortName evidence="12">RK</shortName>
        <ecNumber evidence="2 12">2.7.1.15</ecNumber>
    </recommendedName>
</protein>
<feature type="active site" description="Proton acceptor" evidence="12">
    <location>
        <position position="252"/>
    </location>
</feature>
<comment type="subunit">
    <text evidence="12">Homodimer.</text>
</comment>
<dbReference type="NCBIfam" id="TIGR02152">
    <property type="entry name" value="D_ribokin_bact"/>
    <property type="match status" value="1"/>
</dbReference>
<feature type="binding site" evidence="12">
    <location>
        <position position="141"/>
    </location>
    <ligand>
        <name>substrate</name>
    </ligand>
</feature>
<dbReference type="InterPro" id="IPR011611">
    <property type="entry name" value="PfkB_dom"/>
</dbReference>
<dbReference type="UniPathway" id="UPA00916">
    <property type="reaction ID" value="UER00889"/>
</dbReference>
<dbReference type="GO" id="GO:0046872">
    <property type="term" value="F:metal ion binding"/>
    <property type="evidence" value="ECO:0007669"/>
    <property type="project" value="UniProtKB-KW"/>
</dbReference>
<feature type="binding site" evidence="12">
    <location>
        <position position="246"/>
    </location>
    <ligand>
        <name>K(+)</name>
        <dbReference type="ChEBI" id="CHEBI:29103"/>
    </ligand>
</feature>
<comment type="caution">
    <text evidence="14">The sequence shown here is derived from an EMBL/GenBank/DDBJ whole genome shotgun (WGS) entry which is preliminary data.</text>
</comment>
<feature type="binding site" evidence="12">
    <location>
        <begin position="251"/>
        <end position="252"/>
    </location>
    <ligand>
        <name>ATP</name>
        <dbReference type="ChEBI" id="CHEBI:30616"/>
    </ligand>
</feature>
<comment type="caution">
    <text evidence="12">Lacks conserved residue(s) required for the propagation of feature annotation.</text>
</comment>
<keyword evidence="8 12" id="KW-0067">ATP-binding</keyword>
<feature type="binding site" evidence="12">
    <location>
        <position position="252"/>
    </location>
    <ligand>
        <name>substrate</name>
    </ligand>
</feature>
<name>A0A329LXW6_9BACL</name>
<dbReference type="PRINTS" id="PR00990">
    <property type="entry name" value="RIBOKINASE"/>
</dbReference>
<keyword evidence="10 12" id="KW-0630">Potassium</keyword>